<feature type="domain" description="Rit1 N-terminal" evidence="2">
    <location>
        <begin position="17"/>
        <end position="115"/>
    </location>
</feature>
<dbReference type="Proteomes" id="UP000326396">
    <property type="component" value="Linkage Group LG12"/>
</dbReference>
<dbReference type="SUPFAM" id="SSF52799">
    <property type="entry name" value="(Phosphotyrosine protein) phosphatases II"/>
    <property type="match status" value="1"/>
</dbReference>
<evidence type="ECO:0008006" key="5">
    <source>
        <dbReference type="Google" id="ProtNLM"/>
    </source>
</evidence>
<dbReference type="Pfam" id="PF04179">
    <property type="entry name" value="Init_tRNA_PT"/>
    <property type="match status" value="1"/>
</dbReference>
<dbReference type="GO" id="GO:0005737">
    <property type="term" value="C:cytoplasm"/>
    <property type="evidence" value="ECO:0007669"/>
    <property type="project" value="TreeGrafter"/>
</dbReference>
<evidence type="ECO:0000259" key="1">
    <source>
        <dbReference type="Pfam" id="PF04179"/>
    </source>
</evidence>
<dbReference type="Gene3D" id="3.90.190.10">
    <property type="entry name" value="Protein tyrosine phosphatase superfamily"/>
    <property type="match status" value="1"/>
</dbReference>
<gene>
    <name evidence="3" type="ORF">E3N88_09535</name>
</gene>
<reference evidence="3 4" key="1">
    <citation type="submission" date="2019-05" db="EMBL/GenBank/DDBJ databases">
        <title>Mikania micrantha, genome provides insights into the molecular mechanism of rapid growth.</title>
        <authorList>
            <person name="Liu B."/>
        </authorList>
    </citation>
    <scope>NUCLEOTIDE SEQUENCE [LARGE SCALE GENOMIC DNA]</scope>
    <source>
        <strain evidence="3">NLD-2019</strain>
        <tissue evidence="3">Leaf</tissue>
    </source>
</reference>
<dbReference type="GO" id="GO:0019988">
    <property type="term" value="P:charged-tRNA amino acid modification"/>
    <property type="evidence" value="ECO:0007669"/>
    <property type="project" value="InterPro"/>
</dbReference>
<feature type="domain" description="Rit1 DUSP-like" evidence="1">
    <location>
        <begin position="169"/>
        <end position="273"/>
    </location>
</feature>
<organism evidence="3 4">
    <name type="scientific">Mikania micrantha</name>
    <name type="common">bitter vine</name>
    <dbReference type="NCBI Taxonomy" id="192012"/>
    <lineage>
        <taxon>Eukaryota</taxon>
        <taxon>Viridiplantae</taxon>
        <taxon>Streptophyta</taxon>
        <taxon>Embryophyta</taxon>
        <taxon>Tracheophyta</taxon>
        <taxon>Spermatophyta</taxon>
        <taxon>Magnoliopsida</taxon>
        <taxon>eudicotyledons</taxon>
        <taxon>Gunneridae</taxon>
        <taxon>Pentapetalae</taxon>
        <taxon>asterids</taxon>
        <taxon>campanulids</taxon>
        <taxon>Asterales</taxon>
        <taxon>Asteraceae</taxon>
        <taxon>Asteroideae</taxon>
        <taxon>Heliantheae alliance</taxon>
        <taxon>Eupatorieae</taxon>
        <taxon>Mikania</taxon>
    </lineage>
</organism>
<evidence type="ECO:0000259" key="2">
    <source>
        <dbReference type="Pfam" id="PF17184"/>
    </source>
</evidence>
<evidence type="ECO:0000313" key="4">
    <source>
        <dbReference type="Proteomes" id="UP000326396"/>
    </source>
</evidence>
<dbReference type="InterPro" id="IPR033421">
    <property type="entry name" value="Rit1_DUSP-like"/>
</dbReference>
<accession>A0A5N6PJA2</accession>
<protein>
    <recommendedName>
        <fullName evidence="5">Rit1 DUSP-like domain-containing protein</fullName>
    </recommendedName>
</protein>
<dbReference type="PANTHER" id="PTHR31811:SF0">
    <property type="entry name" value="TRNA A64-2'-O-RIBOSYLPHOSPHATE TRANSFERASE"/>
    <property type="match status" value="1"/>
</dbReference>
<name>A0A5N6PJA2_9ASTR</name>
<dbReference type="GO" id="GO:0043399">
    <property type="term" value="F:tRNA adenosine(64)-2'-O-ribosylphosphate transferase activity"/>
    <property type="evidence" value="ECO:0007669"/>
    <property type="project" value="InterPro"/>
</dbReference>
<dbReference type="InterPro" id="IPR033449">
    <property type="entry name" value="Rit1_N"/>
</dbReference>
<dbReference type="Pfam" id="PF17184">
    <property type="entry name" value="Rit1_C"/>
    <property type="match status" value="1"/>
</dbReference>
<dbReference type="EMBL" id="SZYD01000004">
    <property type="protein sequence ID" value="KAD6454829.1"/>
    <property type="molecule type" value="Genomic_DNA"/>
</dbReference>
<dbReference type="PANTHER" id="PTHR31811">
    <property type="entry name" value="TRNA A64-2'-O-RIBOSYLPHOSPHATE TRANSFERASE"/>
    <property type="match status" value="1"/>
</dbReference>
<dbReference type="InterPro" id="IPR007306">
    <property type="entry name" value="Rit1"/>
</dbReference>
<dbReference type="AlphaFoldDB" id="A0A5N6PJA2"/>
<sequence>MADDTASMSIYRASRTIKRKQSSMFNSLSSIHEDSIFVSEIAQLWPELPLVANLRCGLWYAKKLHSSCYFKSTDGHTNNLSFNTSRLNLHVASLAGQRGGCMIVDSTRKGKRFPDIANIVEKDRVFRSQRGQNAPQVSVKPKKSNQSQDQPLDIIVQNGISGDLLDSEHEDSKFDRFSLQRNLPSALNFAELHLKKGKRLAVCCNSGEDISVCICLAILISLYNVEGAYDDGRFFKKARVTKLDMRQRLVFVCKYIVNARPSRGNIKQVYNFLAGQSLLN</sequence>
<evidence type="ECO:0000313" key="3">
    <source>
        <dbReference type="EMBL" id="KAD6454829.1"/>
    </source>
</evidence>
<dbReference type="InterPro" id="IPR029021">
    <property type="entry name" value="Prot-tyrosine_phosphatase-like"/>
</dbReference>
<proteinExistence type="predicted"/>
<dbReference type="OrthoDB" id="1715305at2759"/>
<keyword evidence="4" id="KW-1185">Reference proteome</keyword>
<comment type="caution">
    <text evidence="3">The sequence shown here is derived from an EMBL/GenBank/DDBJ whole genome shotgun (WGS) entry which is preliminary data.</text>
</comment>